<dbReference type="PANTHER" id="PTHR43245">
    <property type="entry name" value="BIFUNCTIONAL POLYMYXIN RESISTANCE PROTEIN ARNA"/>
    <property type="match status" value="1"/>
</dbReference>
<dbReference type="Proteomes" id="UP000177785">
    <property type="component" value="Unassembled WGS sequence"/>
</dbReference>
<dbReference type="EMBL" id="MHNL01000006">
    <property type="protein sequence ID" value="OGZ45441.1"/>
    <property type="molecule type" value="Genomic_DNA"/>
</dbReference>
<evidence type="ECO:0000259" key="1">
    <source>
        <dbReference type="Pfam" id="PF01370"/>
    </source>
</evidence>
<dbReference type="Gene3D" id="3.90.25.10">
    <property type="entry name" value="UDP-galactose 4-epimerase, domain 1"/>
    <property type="match status" value="1"/>
</dbReference>
<dbReference type="Pfam" id="PF01370">
    <property type="entry name" value="Epimerase"/>
    <property type="match status" value="1"/>
</dbReference>
<protein>
    <recommendedName>
        <fullName evidence="1">NAD-dependent epimerase/dehydratase domain-containing protein</fullName>
    </recommendedName>
</protein>
<evidence type="ECO:0000313" key="3">
    <source>
        <dbReference type="Proteomes" id="UP000177785"/>
    </source>
</evidence>
<gene>
    <name evidence="2" type="ORF">A2756_00280</name>
</gene>
<dbReference type="SUPFAM" id="SSF51735">
    <property type="entry name" value="NAD(P)-binding Rossmann-fold domains"/>
    <property type="match status" value="1"/>
</dbReference>
<dbReference type="STRING" id="1802115.A2756_00280"/>
<dbReference type="AlphaFoldDB" id="A0A1G2G6A7"/>
<dbReference type="PANTHER" id="PTHR43245:SF13">
    <property type="entry name" value="UDP-D-APIOSE_UDP-D-XYLOSE SYNTHASE 2"/>
    <property type="match status" value="1"/>
</dbReference>
<dbReference type="InterPro" id="IPR050177">
    <property type="entry name" value="Lipid_A_modif_metabolic_enz"/>
</dbReference>
<organism evidence="2 3">
    <name type="scientific">Candidatus Ryanbacteria bacterium RIFCSPHIGHO2_01_FULL_48_27</name>
    <dbReference type="NCBI Taxonomy" id="1802115"/>
    <lineage>
        <taxon>Bacteria</taxon>
        <taxon>Candidatus Ryaniibacteriota</taxon>
    </lineage>
</organism>
<dbReference type="Gene3D" id="3.40.50.720">
    <property type="entry name" value="NAD(P)-binding Rossmann-like Domain"/>
    <property type="match status" value="1"/>
</dbReference>
<accession>A0A1G2G6A7</accession>
<comment type="caution">
    <text evidence="2">The sequence shown here is derived from an EMBL/GenBank/DDBJ whole genome shotgun (WGS) entry which is preliminary data.</text>
</comment>
<feature type="domain" description="NAD-dependent epimerase/dehydratase" evidence="1">
    <location>
        <begin position="3"/>
        <end position="238"/>
    </location>
</feature>
<sequence length="302" mass="32728">MNVLVTGGAGFIGSHVVDALVHNGHEVRVLDNLSTGKKEHLNPRAKFYQCDIVDLESIRPAFTDVACVFHTAALARIQPSIENPRPAHDANATGTLNVLLAARDAGVRRVIYSASSSAYGTQLSLPCHEDMPANPQNPYAIQKFIGELYCRNFSELYGLETISLRYFNVYGPRQDATGAYATVVGIFLRQRLAEQPMTVVADGAEKRRDYTYVGDIVEGNILAMRSDTVGKGEVINLGCGKNYSVVEVAELIGGSYTYIPKRLGEALETLADNTKAATLLGWAPHTPFAEGVAKLKKEAGLI</sequence>
<dbReference type="InterPro" id="IPR036291">
    <property type="entry name" value="NAD(P)-bd_dom_sf"/>
</dbReference>
<reference evidence="2 3" key="1">
    <citation type="journal article" date="2016" name="Nat. Commun.">
        <title>Thousands of microbial genomes shed light on interconnected biogeochemical processes in an aquifer system.</title>
        <authorList>
            <person name="Anantharaman K."/>
            <person name="Brown C.T."/>
            <person name="Hug L.A."/>
            <person name="Sharon I."/>
            <person name="Castelle C.J."/>
            <person name="Probst A.J."/>
            <person name="Thomas B.C."/>
            <person name="Singh A."/>
            <person name="Wilkins M.J."/>
            <person name="Karaoz U."/>
            <person name="Brodie E.L."/>
            <person name="Williams K.H."/>
            <person name="Hubbard S.S."/>
            <person name="Banfield J.F."/>
        </authorList>
    </citation>
    <scope>NUCLEOTIDE SEQUENCE [LARGE SCALE GENOMIC DNA]</scope>
</reference>
<proteinExistence type="predicted"/>
<evidence type="ECO:0000313" key="2">
    <source>
        <dbReference type="EMBL" id="OGZ45441.1"/>
    </source>
</evidence>
<name>A0A1G2G6A7_9BACT</name>
<dbReference type="InterPro" id="IPR001509">
    <property type="entry name" value="Epimerase_deHydtase"/>
</dbReference>